<protein>
    <submittedName>
        <fullName evidence="3">Uncharacterized protein</fullName>
    </submittedName>
</protein>
<feature type="region of interest" description="Disordered" evidence="1">
    <location>
        <begin position="60"/>
        <end position="81"/>
    </location>
</feature>
<dbReference type="Proteomes" id="UP000095287">
    <property type="component" value="Unplaced"/>
</dbReference>
<evidence type="ECO:0000313" key="2">
    <source>
        <dbReference type="Proteomes" id="UP000095287"/>
    </source>
</evidence>
<evidence type="ECO:0000256" key="1">
    <source>
        <dbReference type="SAM" id="MobiDB-lite"/>
    </source>
</evidence>
<feature type="compositionally biased region" description="Low complexity" evidence="1">
    <location>
        <begin position="62"/>
        <end position="75"/>
    </location>
</feature>
<evidence type="ECO:0000313" key="3">
    <source>
        <dbReference type="WBParaSite" id="L893_g11054.t1"/>
    </source>
</evidence>
<keyword evidence="2" id="KW-1185">Reference proteome</keyword>
<dbReference type="AlphaFoldDB" id="A0A1I7XZC3"/>
<name>A0A1I7XZC3_9BILA</name>
<proteinExistence type="predicted"/>
<reference evidence="3" key="1">
    <citation type="submission" date="2016-11" db="UniProtKB">
        <authorList>
            <consortium name="WormBaseParasite"/>
        </authorList>
    </citation>
    <scope>IDENTIFICATION</scope>
</reference>
<feature type="compositionally biased region" description="Polar residues" evidence="1">
    <location>
        <begin position="1"/>
        <end position="14"/>
    </location>
</feature>
<sequence>MNYSVAQRPSTSLVQERPLRRQAASLDDPKRVAIHVRLSSARHNSLPEIVFRSTIDQKPRRSVSSSASSKVTVEVSQKHISRTPATPKYLKSAQHRVVVLKGCDGAKKNLFIV</sequence>
<organism evidence="2 3">
    <name type="scientific">Steinernema glaseri</name>
    <dbReference type="NCBI Taxonomy" id="37863"/>
    <lineage>
        <taxon>Eukaryota</taxon>
        <taxon>Metazoa</taxon>
        <taxon>Ecdysozoa</taxon>
        <taxon>Nematoda</taxon>
        <taxon>Chromadorea</taxon>
        <taxon>Rhabditida</taxon>
        <taxon>Tylenchina</taxon>
        <taxon>Panagrolaimomorpha</taxon>
        <taxon>Strongyloidoidea</taxon>
        <taxon>Steinernematidae</taxon>
        <taxon>Steinernema</taxon>
    </lineage>
</organism>
<accession>A0A1I7XZC3</accession>
<dbReference type="WBParaSite" id="L893_g11054.t1">
    <property type="protein sequence ID" value="L893_g11054.t1"/>
    <property type="gene ID" value="L893_g11054"/>
</dbReference>
<feature type="region of interest" description="Disordered" evidence="1">
    <location>
        <begin position="1"/>
        <end position="26"/>
    </location>
</feature>